<proteinExistence type="predicted"/>
<protein>
    <submittedName>
        <fullName evidence="2">LysM peptidoglycan-binding domain-containing protein</fullName>
    </submittedName>
</protein>
<dbReference type="Pfam" id="PF01476">
    <property type="entry name" value="LysM"/>
    <property type="match status" value="2"/>
</dbReference>
<dbReference type="PANTHER" id="PTHR33734">
    <property type="entry name" value="LYSM DOMAIN-CONTAINING GPI-ANCHORED PROTEIN 2"/>
    <property type="match status" value="1"/>
</dbReference>
<dbReference type="Pfam" id="PF21821">
    <property type="entry name" value="Dit_like"/>
    <property type="match status" value="1"/>
</dbReference>
<keyword evidence="3" id="KW-1185">Reference proteome</keyword>
<dbReference type="InterPro" id="IPR048494">
    <property type="entry name" value="Dit-like_N"/>
</dbReference>
<dbReference type="Gene3D" id="3.10.350.10">
    <property type="entry name" value="LysM domain"/>
    <property type="match status" value="2"/>
</dbReference>
<evidence type="ECO:0000313" key="3">
    <source>
        <dbReference type="Proteomes" id="UP001199916"/>
    </source>
</evidence>
<dbReference type="EMBL" id="JAJNBZ010000003">
    <property type="protein sequence ID" value="MCE5168967.1"/>
    <property type="molecule type" value="Genomic_DNA"/>
</dbReference>
<evidence type="ECO:0000259" key="1">
    <source>
        <dbReference type="PROSITE" id="PS51782"/>
    </source>
</evidence>
<feature type="domain" description="LysM" evidence="1">
    <location>
        <begin position="210"/>
        <end position="255"/>
    </location>
</feature>
<dbReference type="PROSITE" id="PS51782">
    <property type="entry name" value="LYSM"/>
    <property type="match status" value="1"/>
</dbReference>
<organism evidence="2 3">
    <name type="scientific">Paenibacillus profundus</name>
    <dbReference type="NCBI Taxonomy" id="1173085"/>
    <lineage>
        <taxon>Bacteria</taxon>
        <taxon>Bacillati</taxon>
        <taxon>Bacillota</taxon>
        <taxon>Bacilli</taxon>
        <taxon>Bacillales</taxon>
        <taxon>Paenibacillaceae</taxon>
        <taxon>Paenibacillus</taxon>
    </lineage>
</organism>
<dbReference type="InterPro" id="IPR018392">
    <property type="entry name" value="LysM"/>
</dbReference>
<accession>A0ABS8YFV0</accession>
<dbReference type="SMART" id="SM00257">
    <property type="entry name" value="LysM"/>
    <property type="match status" value="2"/>
</dbReference>
<gene>
    <name evidence="2" type="ORF">LQV63_06550</name>
</gene>
<dbReference type="CDD" id="cd00118">
    <property type="entry name" value="LysM"/>
    <property type="match status" value="2"/>
</dbReference>
<evidence type="ECO:0000313" key="2">
    <source>
        <dbReference type="EMBL" id="MCE5168967.1"/>
    </source>
</evidence>
<dbReference type="PANTHER" id="PTHR33734:SF22">
    <property type="entry name" value="MEMBRANE-BOUND LYTIC MUREIN TRANSGLYCOSYLASE D"/>
    <property type="match status" value="1"/>
</dbReference>
<dbReference type="SUPFAM" id="SSF54106">
    <property type="entry name" value="LysM domain"/>
    <property type="match status" value="2"/>
</dbReference>
<reference evidence="2 3" key="1">
    <citation type="submission" date="2021-11" db="EMBL/GenBank/DDBJ databases">
        <title>Draft genome sequence of Paenibacillus profundus YoMME, a new Gram-positive bacteria with exoelectrogenic properties.</title>
        <authorList>
            <person name="Hubenova Y."/>
            <person name="Hubenova E."/>
            <person name="Manasiev Y."/>
            <person name="Peykov S."/>
            <person name="Mitov M."/>
        </authorList>
    </citation>
    <scope>NUCLEOTIDE SEQUENCE [LARGE SCALE GENOMIC DNA]</scope>
    <source>
        <strain evidence="2 3">YoMME</strain>
    </source>
</reference>
<comment type="caution">
    <text evidence="2">The sequence shown here is derived from an EMBL/GenBank/DDBJ whole genome shotgun (WGS) entry which is preliminary data.</text>
</comment>
<dbReference type="Proteomes" id="UP001199916">
    <property type="component" value="Unassembled WGS sequence"/>
</dbReference>
<dbReference type="InterPro" id="IPR036779">
    <property type="entry name" value="LysM_dom_sf"/>
</dbReference>
<name>A0ABS8YFV0_9BACL</name>
<sequence length="256" mass="28565">MSRLGGIELFVTSEEPEYAVQVSSHNIEKGGTITDHIQKDTVSLHLEGLILGPQASNYRHRLVKAMNAGTLLQYTGRNMLLNCVITSLRTAHDSSIGNGMSFSLTLKQINVVTIRYTKLPPKRKAAVKPKVRSGKRNTSYRPKPWSHIVRSGQRWESIASYYGIGVRQLREWNSHLDPSVPPPIGMMLSIGQNATEKQKKVNPNLKYAYRSYTVQQGDSWYSIAAKFSTSADVLRGMNDNINAYTTLKAGMVIRVA</sequence>